<accession>A0A2H0R4X4</accession>
<dbReference type="Pfam" id="PF04539">
    <property type="entry name" value="Sigma70_r3"/>
    <property type="match status" value="1"/>
</dbReference>
<keyword evidence="4" id="KW-0804">Transcription</keyword>
<evidence type="ECO:0000313" key="8">
    <source>
        <dbReference type="Proteomes" id="UP000230232"/>
    </source>
</evidence>
<feature type="compositionally biased region" description="Basic residues" evidence="5">
    <location>
        <begin position="23"/>
        <end position="52"/>
    </location>
</feature>
<dbReference type="InterPro" id="IPR014284">
    <property type="entry name" value="RNA_pol_sigma-70_dom"/>
</dbReference>
<dbReference type="CDD" id="cd06171">
    <property type="entry name" value="Sigma70_r4"/>
    <property type="match status" value="1"/>
</dbReference>
<dbReference type="InterPro" id="IPR007630">
    <property type="entry name" value="RNA_pol_sigma70_r4"/>
</dbReference>
<keyword evidence="2" id="KW-0731">Sigma factor</keyword>
<dbReference type="InterPro" id="IPR013325">
    <property type="entry name" value="RNA_pol_sigma_r2"/>
</dbReference>
<dbReference type="Pfam" id="PF04545">
    <property type="entry name" value="Sigma70_r4"/>
    <property type="match status" value="1"/>
</dbReference>
<dbReference type="InterPro" id="IPR000943">
    <property type="entry name" value="RNA_pol_sigma70"/>
</dbReference>
<feature type="compositionally biased region" description="Basic residues" evidence="5">
    <location>
        <begin position="1"/>
        <end position="14"/>
    </location>
</feature>
<dbReference type="InterPro" id="IPR007127">
    <property type="entry name" value="RNA_pol_sigma_70_r1_1"/>
</dbReference>
<dbReference type="Gene3D" id="1.10.601.10">
    <property type="entry name" value="RNA Polymerase Primary Sigma Factor"/>
    <property type="match status" value="2"/>
</dbReference>
<dbReference type="InterPro" id="IPR007624">
    <property type="entry name" value="RNA_pol_sigma70_r3"/>
</dbReference>
<evidence type="ECO:0000256" key="3">
    <source>
        <dbReference type="ARBA" id="ARBA00023125"/>
    </source>
</evidence>
<evidence type="ECO:0000256" key="4">
    <source>
        <dbReference type="ARBA" id="ARBA00023163"/>
    </source>
</evidence>
<reference evidence="7 8" key="1">
    <citation type="submission" date="2017-09" db="EMBL/GenBank/DDBJ databases">
        <title>Depth-based differentiation of microbial function through sediment-hosted aquifers and enrichment of novel symbionts in the deep terrestrial subsurface.</title>
        <authorList>
            <person name="Probst A.J."/>
            <person name="Ladd B."/>
            <person name="Jarett J.K."/>
            <person name="Geller-Mcgrath D.E."/>
            <person name="Sieber C.M."/>
            <person name="Emerson J.B."/>
            <person name="Anantharaman K."/>
            <person name="Thomas B.C."/>
            <person name="Malmstrom R."/>
            <person name="Stieglmeier M."/>
            <person name="Klingl A."/>
            <person name="Woyke T."/>
            <person name="Ryan C.M."/>
            <person name="Banfield J.F."/>
        </authorList>
    </citation>
    <scope>NUCLEOTIDE SEQUENCE [LARGE SCALE GENOMIC DNA]</scope>
    <source>
        <strain evidence="7">CG10_big_fil_rev_8_21_14_0_10_46_23</strain>
    </source>
</reference>
<dbReference type="PANTHER" id="PTHR30603:SF47">
    <property type="entry name" value="RNA POLYMERASE SIGMA FACTOR SIGD, CHLOROPLASTIC"/>
    <property type="match status" value="1"/>
</dbReference>
<evidence type="ECO:0000313" key="7">
    <source>
        <dbReference type="EMBL" id="PIR41578.1"/>
    </source>
</evidence>
<dbReference type="Pfam" id="PF04542">
    <property type="entry name" value="Sigma70_r2"/>
    <property type="match status" value="1"/>
</dbReference>
<name>A0A2H0R4X4_9BACT</name>
<evidence type="ECO:0000256" key="5">
    <source>
        <dbReference type="SAM" id="MobiDB-lite"/>
    </source>
</evidence>
<dbReference type="PROSITE" id="PS00716">
    <property type="entry name" value="SIGMA70_2"/>
    <property type="match status" value="1"/>
</dbReference>
<gene>
    <name evidence="7" type="ORF">COV31_00515</name>
</gene>
<protein>
    <submittedName>
        <fullName evidence="7">RNA polymerase sigma factor RpoD</fullName>
    </submittedName>
</protein>
<feature type="domain" description="RNA polymerase sigma-70" evidence="6">
    <location>
        <begin position="371"/>
        <end position="397"/>
    </location>
</feature>
<feature type="region of interest" description="Disordered" evidence="5">
    <location>
        <begin position="1"/>
        <end position="52"/>
    </location>
</feature>
<dbReference type="SUPFAM" id="SSF88946">
    <property type="entry name" value="Sigma2 domain of RNA polymerase sigma factors"/>
    <property type="match status" value="1"/>
</dbReference>
<keyword evidence="3" id="KW-0238">DNA-binding</keyword>
<evidence type="ECO:0000256" key="1">
    <source>
        <dbReference type="ARBA" id="ARBA00023015"/>
    </source>
</evidence>
<keyword evidence="1" id="KW-0805">Transcription regulation</keyword>
<dbReference type="GO" id="GO:0003677">
    <property type="term" value="F:DNA binding"/>
    <property type="evidence" value="ECO:0007669"/>
    <property type="project" value="UniProtKB-KW"/>
</dbReference>
<dbReference type="Proteomes" id="UP000230232">
    <property type="component" value="Unassembled WGS sequence"/>
</dbReference>
<dbReference type="InterPro" id="IPR009042">
    <property type="entry name" value="RNA_pol_sigma70_r1_2"/>
</dbReference>
<dbReference type="GO" id="GO:0006352">
    <property type="term" value="P:DNA-templated transcription initiation"/>
    <property type="evidence" value="ECO:0007669"/>
    <property type="project" value="InterPro"/>
</dbReference>
<dbReference type="InterPro" id="IPR042189">
    <property type="entry name" value="RNA_pol_sigma_70_r1_1_sf"/>
</dbReference>
<dbReference type="NCBIfam" id="TIGR02937">
    <property type="entry name" value="sigma70-ECF"/>
    <property type="match status" value="1"/>
</dbReference>
<sequence length="409" mass="46927">MTSSKKKTLKKRVASKTPETKSKKVIKKSSKAKSKVTGKKGALKKKTTRKRRPIVTDEKTIKLIQKGRQRGFVTESEILHTFPQIENDLDGLEKLYRDLEGANIKVMEGSKLFEPEQTKDFEKRKKLEKEMGDISTDSVQMYLREIGQYPLLTAEQEVEIAKRIELGDEAARQQLMVSNLRLVVSIAKKYIGRSANLTLLDLIQEGNVGLHRAVEKFDYHKGYKFSTYATWWIRQAITRALADQARTIRIPVHMVETINKYQQIVRRLVQDLGREPLPEEVAMEMNVDVDRIRHIIKISQDTVPLDAPVGEDSDDSTLADFIADEDTIAPATSAARKILKDHLDEIISDLTEREKKILEMRFGLMDGVQHTLEEVGKIFGVTRERIRQIEAKALEKIRQHHKVDKLVDY</sequence>
<dbReference type="EMBL" id="PCXO01000004">
    <property type="protein sequence ID" value="PIR41578.1"/>
    <property type="molecule type" value="Genomic_DNA"/>
</dbReference>
<dbReference type="SUPFAM" id="SSF88659">
    <property type="entry name" value="Sigma3 and sigma4 domains of RNA polymerase sigma factors"/>
    <property type="match status" value="2"/>
</dbReference>
<evidence type="ECO:0000256" key="2">
    <source>
        <dbReference type="ARBA" id="ARBA00023082"/>
    </source>
</evidence>
<dbReference type="GO" id="GO:0016987">
    <property type="term" value="F:sigma factor activity"/>
    <property type="evidence" value="ECO:0007669"/>
    <property type="project" value="UniProtKB-KW"/>
</dbReference>
<dbReference type="PRINTS" id="PR00046">
    <property type="entry name" value="SIGMA70FCT"/>
</dbReference>
<dbReference type="Gene3D" id="1.10.10.10">
    <property type="entry name" value="Winged helix-like DNA-binding domain superfamily/Winged helix DNA-binding domain"/>
    <property type="match status" value="2"/>
</dbReference>
<dbReference type="InterPro" id="IPR013324">
    <property type="entry name" value="RNA_pol_sigma_r3/r4-like"/>
</dbReference>
<dbReference type="FunFam" id="1.10.601.10:FF:000001">
    <property type="entry name" value="RNA polymerase sigma factor SigA"/>
    <property type="match status" value="1"/>
</dbReference>
<dbReference type="AlphaFoldDB" id="A0A2H0R4X4"/>
<proteinExistence type="predicted"/>
<evidence type="ECO:0000259" key="6">
    <source>
        <dbReference type="PROSITE" id="PS00716"/>
    </source>
</evidence>
<dbReference type="InterPro" id="IPR007627">
    <property type="entry name" value="RNA_pol_sigma70_r2"/>
</dbReference>
<dbReference type="Pfam" id="PF00140">
    <property type="entry name" value="Sigma70_r1_2"/>
    <property type="match status" value="1"/>
</dbReference>
<comment type="caution">
    <text evidence="7">The sequence shown here is derived from an EMBL/GenBank/DDBJ whole genome shotgun (WGS) entry which is preliminary data.</text>
</comment>
<dbReference type="InterPro" id="IPR036388">
    <property type="entry name" value="WH-like_DNA-bd_sf"/>
</dbReference>
<dbReference type="InterPro" id="IPR050239">
    <property type="entry name" value="Sigma-70_RNA_pol_init_factors"/>
</dbReference>
<dbReference type="Pfam" id="PF03979">
    <property type="entry name" value="Sigma70_r1_1"/>
    <property type="match status" value="1"/>
</dbReference>
<dbReference type="PANTHER" id="PTHR30603">
    <property type="entry name" value="RNA POLYMERASE SIGMA FACTOR RPO"/>
    <property type="match status" value="1"/>
</dbReference>
<dbReference type="Gene3D" id="1.10.220.120">
    <property type="entry name" value="Sigma-70 factor, region 1.1"/>
    <property type="match status" value="1"/>
</dbReference>
<organism evidence="7 8">
    <name type="scientific">Candidatus Yanofskybacteria bacterium CG10_big_fil_rev_8_21_14_0_10_46_23</name>
    <dbReference type="NCBI Taxonomy" id="1975098"/>
    <lineage>
        <taxon>Bacteria</taxon>
        <taxon>Candidatus Yanofskyibacteriota</taxon>
    </lineage>
</organism>